<evidence type="ECO:0000256" key="2">
    <source>
        <dbReference type="ARBA" id="ARBA00022448"/>
    </source>
</evidence>
<comment type="subcellular location">
    <subcellularLocation>
        <location evidence="1">Membrane</location>
        <topology evidence="1">Multi-pass membrane protein</topology>
    </subcellularLocation>
</comment>
<feature type="domain" description="Sodium/calcium exchanger membrane region" evidence="8">
    <location>
        <begin position="303"/>
        <end position="446"/>
    </location>
</feature>
<reference evidence="9" key="2">
    <citation type="submission" date="2022-06" db="UniProtKB">
        <authorList>
            <consortium name="EnsemblMetazoa"/>
        </authorList>
    </citation>
    <scope>IDENTIFICATION</scope>
    <source>
        <strain evidence="9">PS312</strain>
    </source>
</reference>
<keyword evidence="3" id="KW-0050">Antiport</keyword>
<evidence type="ECO:0000313" key="10">
    <source>
        <dbReference type="Proteomes" id="UP000005239"/>
    </source>
</evidence>
<dbReference type="Gene3D" id="1.20.1420.30">
    <property type="entry name" value="NCX, central ion-binding region"/>
    <property type="match status" value="2"/>
</dbReference>
<dbReference type="SUPFAM" id="SSF81321">
    <property type="entry name" value="Family A G protein-coupled receptor-like"/>
    <property type="match status" value="2"/>
</dbReference>
<dbReference type="InterPro" id="IPR044880">
    <property type="entry name" value="NCX_ion-bd_dom_sf"/>
</dbReference>
<keyword evidence="4" id="KW-0406">Ion transport</keyword>
<keyword evidence="5" id="KW-0812">Transmembrane</keyword>
<dbReference type="GO" id="GO:0005432">
    <property type="term" value="F:calcium:sodium antiporter activity"/>
    <property type="evidence" value="ECO:0000318"/>
    <property type="project" value="GO_Central"/>
</dbReference>
<dbReference type="Pfam" id="PF01699">
    <property type="entry name" value="Na_Ca_ex"/>
    <property type="match status" value="2"/>
</dbReference>
<evidence type="ECO:0000256" key="1">
    <source>
        <dbReference type="ARBA" id="ARBA00004141"/>
    </source>
</evidence>
<dbReference type="EnsemblMetazoa" id="PPA03770.1">
    <property type="protein sequence ID" value="PPA03770.1"/>
    <property type="gene ID" value="WBGene00093324"/>
</dbReference>
<dbReference type="PANTHER" id="PTHR12266">
    <property type="entry name" value="NA+/CA2+ K+ INDEPENDENT EXCHANGER"/>
    <property type="match status" value="1"/>
</dbReference>
<protein>
    <submittedName>
        <fullName evidence="9">G protein-coupled receptor</fullName>
    </submittedName>
</protein>
<dbReference type="GO" id="GO:0006874">
    <property type="term" value="P:intracellular calcium ion homeostasis"/>
    <property type="evidence" value="ECO:0000318"/>
    <property type="project" value="GO_Central"/>
</dbReference>
<keyword evidence="2" id="KW-0813">Transport</keyword>
<dbReference type="AlphaFoldDB" id="A0A2A6B316"/>
<dbReference type="GO" id="GO:0006812">
    <property type="term" value="P:monoatomic cation transport"/>
    <property type="evidence" value="ECO:0000318"/>
    <property type="project" value="GO_Central"/>
</dbReference>
<dbReference type="Pfam" id="PF10326">
    <property type="entry name" value="7TM_GPCR_Str"/>
    <property type="match status" value="2"/>
</dbReference>
<dbReference type="PANTHER" id="PTHR12266:SF0">
    <property type="entry name" value="MITOCHONDRIAL SODIUM_CALCIUM EXCHANGER PROTEIN"/>
    <property type="match status" value="1"/>
</dbReference>
<keyword evidence="4" id="KW-0106">Calcium</keyword>
<feature type="domain" description="Sodium/calcium exchanger membrane region" evidence="8">
    <location>
        <begin position="655"/>
        <end position="742"/>
    </location>
</feature>
<dbReference type="GO" id="GO:0016020">
    <property type="term" value="C:membrane"/>
    <property type="evidence" value="ECO:0000318"/>
    <property type="project" value="GO_Central"/>
</dbReference>
<reference evidence="10" key="1">
    <citation type="journal article" date="2008" name="Nat. Genet.">
        <title>The Pristionchus pacificus genome provides a unique perspective on nematode lifestyle and parasitism.</title>
        <authorList>
            <person name="Dieterich C."/>
            <person name="Clifton S.W."/>
            <person name="Schuster L.N."/>
            <person name="Chinwalla A."/>
            <person name="Delehaunty K."/>
            <person name="Dinkelacker I."/>
            <person name="Fulton L."/>
            <person name="Fulton R."/>
            <person name="Godfrey J."/>
            <person name="Minx P."/>
            <person name="Mitreva M."/>
            <person name="Roeseler W."/>
            <person name="Tian H."/>
            <person name="Witte H."/>
            <person name="Yang S.P."/>
            <person name="Wilson R.K."/>
            <person name="Sommer R.J."/>
        </authorList>
    </citation>
    <scope>NUCLEOTIDE SEQUENCE [LARGE SCALE GENOMIC DNA]</scope>
    <source>
        <strain evidence="10">PS312</strain>
    </source>
</reference>
<evidence type="ECO:0000256" key="5">
    <source>
        <dbReference type="ARBA" id="ARBA00022692"/>
    </source>
</evidence>
<keyword evidence="4" id="KW-0109">Calcium transport</keyword>
<evidence type="ECO:0000256" key="6">
    <source>
        <dbReference type="ARBA" id="ARBA00022989"/>
    </source>
</evidence>
<dbReference type="Proteomes" id="UP000005239">
    <property type="component" value="Unassembled WGS sequence"/>
</dbReference>
<evidence type="ECO:0000256" key="3">
    <source>
        <dbReference type="ARBA" id="ARBA00022449"/>
    </source>
</evidence>
<evidence type="ECO:0000259" key="8">
    <source>
        <dbReference type="Pfam" id="PF01699"/>
    </source>
</evidence>
<proteinExistence type="predicted"/>
<name>A0A2A6B316_PRIPA</name>
<dbReference type="InterPro" id="IPR004837">
    <property type="entry name" value="NaCa_Exmemb"/>
</dbReference>
<keyword evidence="7" id="KW-0472">Membrane</keyword>
<accession>A0A8R1U5B7</accession>
<dbReference type="InterPro" id="IPR019428">
    <property type="entry name" value="7TM_GPCR_serpentine_rcpt_Str"/>
</dbReference>
<evidence type="ECO:0000256" key="4">
    <source>
        <dbReference type="ARBA" id="ARBA00022568"/>
    </source>
</evidence>
<keyword evidence="10" id="KW-1185">Reference proteome</keyword>
<gene>
    <name evidence="9" type="primary">WBGene00093324</name>
</gene>
<dbReference type="InterPro" id="IPR051359">
    <property type="entry name" value="CaCA_antiporter"/>
</dbReference>
<accession>A0A2A6B316</accession>
<sequence length="980" mass="108926">MFGSVVCEHFYHTFSAITTTVSCFSNLLLIYVLAVGPYRYLLLILAVVDVVISLVHFALIPVSSEQFDVDEKSERDVSPSGLIWVALFYQTFVLLAYHYVYRYVMMCNPGGGIILACFIGLLPYDLSRNVFAPIQMEVYNVDLLASNKPGFLGIVYWNINEKGEKVWLLYSLFAIGLVILLFFSTAGIIAWCIFRITGIPCITTYRPVALLFVVPLTGISLEGFGTVFMMSTALFPMLDPYIVIFLISGYRKAFVQMLRNIPRCDYVQKTDACAGGGYLQWTTYVYCDDDEVGNWFIVAEGVIFLLFLFLMLSTSADDFFCPNISTIVNKLCISENLAGVTFMAFGNGAPDVFTSLASVVTSPTPRADLALGGLLGGALFVTLIVLSGVVLVRPFKAAIFSSLRDLTFFLITMGLILLFFLLSDKVEIWQPLLFIGVYAFYVLTVLTTEYVKKRKRRRAEEDARAAAPEITVTLDGETMDTELKVMHRLDALRKSATSISRRSVVISSFTGNAHEIVIEDSEEDGSNDFIISQQETRDKRRHKPSINHIILTGTKGVVSNILGYFAPEFEDEEPSRFQRVKTYFLWPITTLFKLTVPLSAAEWSKPASIKLAVLRITPVEGGPGVHAYAPIVSVMLIVLILLTTTMDQEPRFYKILGLTVISWANCVGDLVSDSSVARQGFPRMAMAAASGGPLFNVLIGFGLPFTIATIKGGDAGVPVGPYRYLLLIFAVVDVLISLVHLALIPVRLIILQLSGKSPSWLSGFRQNPWRNWLVSTFVAGVIFVGGILLCCFMGLLPNEQSRAAFAPVLHEVYNIDLFAPNKPGYLGIIYWTLNDKGEKEWIPWEVFTICCVIVLFFTAALIIIFCILRIVLELSDSNLAPATKRLQKQLFNTLLWQTIIPTITSYMPLAMIFLVPLTGISLDGFGTVLIMSTALFPMLDPYIVIFLISGYRKAFVRILQNLRLPISEAESSVQVTPQMN</sequence>
<evidence type="ECO:0000313" key="9">
    <source>
        <dbReference type="EnsemblMetazoa" id="PPA03770.1"/>
    </source>
</evidence>
<organism evidence="9 10">
    <name type="scientific">Pristionchus pacificus</name>
    <name type="common">Parasitic nematode worm</name>
    <dbReference type="NCBI Taxonomy" id="54126"/>
    <lineage>
        <taxon>Eukaryota</taxon>
        <taxon>Metazoa</taxon>
        <taxon>Ecdysozoa</taxon>
        <taxon>Nematoda</taxon>
        <taxon>Chromadorea</taxon>
        <taxon>Rhabditida</taxon>
        <taxon>Rhabditina</taxon>
        <taxon>Diplogasteromorpha</taxon>
        <taxon>Diplogasteroidea</taxon>
        <taxon>Neodiplogasteridae</taxon>
        <taxon>Pristionchus</taxon>
    </lineage>
</organism>
<evidence type="ECO:0000256" key="7">
    <source>
        <dbReference type="ARBA" id="ARBA00023136"/>
    </source>
</evidence>
<keyword evidence="6" id="KW-1133">Transmembrane helix</keyword>